<organism evidence="2 3">
    <name type="scientific">alpha proteobacterium IMCC14465</name>
    <dbReference type="NCBI Taxonomy" id="1220535"/>
    <lineage>
        <taxon>Bacteria</taxon>
        <taxon>Pseudomonadati</taxon>
        <taxon>Pseudomonadota</taxon>
        <taxon>Alphaproteobacteria</taxon>
        <taxon>PS1 clade</taxon>
    </lineage>
</organism>
<reference evidence="2 3" key="1">
    <citation type="journal article" date="2012" name="J. Bacteriol.">
        <title>Genome Sequence of Strain IMCC14465, Isolated from the East Sea, Belonging to the PS1 Clade of Alphaproteobacteria.</title>
        <authorList>
            <person name="Yang S.J."/>
            <person name="Kang I."/>
            <person name="Cho J.C."/>
        </authorList>
    </citation>
    <scope>NUCLEOTIDE SEQUENCE [LARGE SCALE GENOMIC DNA]</scope>
    <source>
        <strain evidence="2 3">IMCC14465</strain>
    </source>
</reference>
<proteinExistence type="predicted"/>
<protein>
    <recommendedName>
        <fullName evidence="4">DUF2497 domain-containing protein</fullName>
    </recommendedName>
</protein>
<dbReference type="Proteomes" id="UP000004836">
    <property type="component" value="Unassembled WGS sequence"/>
</dbReference>
<comment type="caution">
    <text evidence="2">The sequence shown here is derived from an EMBL/GenBank/DDBJ whole genome shotgun (WGS) entry which is preliminary data.</text>
</comment>
<dbReference type="STRING" id="1220535.IMCC14465_01580"/>
<dbReference type="AlphaFoldDB" id="J9E1H3"/>
<accession>J9E1H3</accession>
<sequence length="171" mass="19412">MDDKMNNEDEAQKLADIIEKDPKIGASSPGYFTQGDDRQFEDIVKAVEILVGNQNKRYTPAPDENEAPQAVEEVVQAVEDNIATHNEVWAIDQILEEDKNPHLQDEPQDELHDTSSPQMTVLELMIREALPDLLKDWMDNNMEAIAAEMIRRDALHDAVAKVWSKEMKNSS</sequence>
<dbReference type="EMBL" id="ALYF01000002">
    <property type="protein sequence ID" value="EJW21764.1"/>
    <property type="molecule type" value="Genomic_DNA"/>
</dbReference>
<evidence type="ECO:0000256" key="1">
    <source>
        <dbReference type="SAM" id="MobiDB-lite"/>
    </source>
</evidence>
<gene>
    <name evidence="2" type="ORF">IMCC14465_01580</name>
</gene>
<keyword evidence="3" id="KW-1185">Reference proteome</keyword>
<evidence type="ECO:0000313" key="2">
    <source>
        <dbReference type="EMBL" id="EJW21764.1"/>
    </source>
</evidence>
<name>J9E1H3_9PROT</name>
<feature type="compositionally biased region" description="Basic and acidic residues" evidence="1">
    <location>
        <begin position="1"/>
        <end position="23"/>
    </location>
</feature>
<evidence type="ECO:0008006" key="4">
    <source>
        <dbReference type="Google" id="ProtNLM"/>
    </source>
</evidence>
<feature type="region of interest" description="Disordered" evidence="1">
    <location>
        <begin position="1"/>
        <end position="35"/>
    </location>
</feature>
<evidence type="ECO:0000313" key="3">
    <source>
        <dbReference type="Proteomes" id="UP000004836"/>
    </source>
</evidence>